<evidence type="ECO:0000313" key="2">
    <source>
        <dbReference type="Proteomes" id="UP000030688"/>
    </source>
</evidence>
<name>W7EZD3_PLAF8</name>
<dbReference type="Proteomes" id="UP000030688">
    <property type="component" value="Unassembled WGS sequence"/>
</dbReference>
<evidence type="ECO:0000313" key="1">
    <source>
        <dbReference type="EMBL" id="EUR53917.1"/>
    </source>
</evidence>
<dbReference type="AlphaFoldDB" id="W7EZD3"/>
<reference evidence="2" key="1">
    <citation type="submission" date="2007-11" db="EMBL/GenBank/DDBJ databases">
        <authorList>
            <consortium name="The Broad Institute Genome Sequencing Platform"/>
            <person name="Volkman S.K."/>
            <person name="Daily J.P."/>
            <person name="Sarr O."/>
            <person name="Ndiaye D."/>
            <person name="Ndir O."/>
            <person name="Mboup S."/>
            <person name="Lukens A."/>
            <person name="Stange-Thomann N."/>
            <person name="Mauceli E."/>
            <person name="Gnerre S."/>
            <person name="Jaffe D."/>
            <person name="Zainoun J."/>
            <person name="Wiegand R.C."/>
            <person name="Birren B."/>
            <person name="Galagan J."/>
            <person name="Lander E."/>
            <person name="Wirth D.F."/>
        </authorList>
    </citation>
    <scope>NUCLEOTIDE SEQUENCE [LARGE SCALE GENOMIC DNA]</scope>
    <source>
        <strain evidence="2">7G8</strain>
    </source>
</reference>
<feature type="non-terminal residue" evidence="1">
    <location>
        <position position="299"/>
    </location>
</feature>
<dbReference type="EMBL" id="KI928607">
    <property type="protein sequence ID" value="EUR53917.1"/>
    <property type="molecule type" value="Genomic_DNA"/>
</dbReference>
<sequence>MDLLHNTRDIDTNKNVDMKKYKCINELKNIMKINYYISCYPHHLNYFNWNLNYLSLCNIIHRVKEEGDSFGLENYFWSNSNVKNKEQKNITGNMYSNVFFDNMERYKSKYILRHLYERDNIYNYKTNNGLNEEETILTSKENDVLLYNDNTNNNKGRTLHKNDNILEKQKILYKKMFMNFDYNIFNEFLNINEDYHEGKEYYKFLNNNNNNNYYNNKYNNNNNNNNKYNNKYFNNNILEDSENEEIYEKHESTKIKLIHLIYSKRYEKEYFTFIFYEYNMLIQCFYHYESLIDMLKSLI</sequence>
<reference evidence="1 2" key="2">
    <citation type="submission" date="2013-02" db="EMBL/GenBank/DDBJ databases">
        <title>The Genome Sequence of Plasmodium falciparum 7G8.</title>
        <authorList>
            <consortium name="The Broad Institute Genome Sequencing Platform"/>
            <consortium name="The Broad Institute Genome Sequencing Center for Infectious Disease"/>
            <person name="Neafsey D."/>
            <person name="Cheeseman I."/>
            <person name="Volkman S."/>
            <person name="Adams J."/>
            <person name="Walker B."/>
            <person name="Young S.K."/>
            <person name="Zeng Q."/>
            <person name="Gargeya S."/>
            <person name="Fitzgerald M."/>
            <person name="Haas B."/>
            <person name="Abouelleil A."/>
            <person name="Alvarado L."/>
            <person name="Arachchi H.M."/>
            <person name="Berlin A.M."/>
            <person name="Chapman S.B."/>
            <person name="Dewar J."/>
            <person name="Goldberg J."/>
            <person name="Griggs A."/>
            <person name="Gujja S."/>
            <person name="Hansen M."/>
            <person name="Howarth C."/>
            <person name="Imamovic A."/>
            <person name="Larimer J."/>
            <person name="McCowan C."/>
            <person name="Murphy C."/>
            <person name="Neiman D."/>
            <person name="Pearson M."/>
            <person name="Priest M."/>
            <person name="Roberts A."/>
            <person name="Saif S."/>
            <person name="Shea T."/>
            <person name="Sisk P."/>
            <person name="Sykes S."/>
            <person name="Wortman J."/>
            <person name="Nusbaum C."/>
            <person name="Birren B."/>
        </authorList>
    </citation>
    <scope>NUCLEOTIDE SEQUENCE [LARGE SCALE GENOMIC DNA]</scope>
    <source>
        <strain evidence="1 2">7G8</strain>
    </source>
</reference>
<organism evidence="1 2">
    <name type="scientific">Plasmodium falciparum (isolate 7G8)</name>
    <dbReference type="NCBI Taxonomy" id="57266"/>
    <lineage>
        <taxon>Eukaryota</taxon>
        <taxon>Sar</taxon>
        <taxon>Alveolata</taxon>
        <taxon>Apicomplexa</taxon>
        <taxon>Aconoidasida</taxon>
        <taxon>Haemosporida</taxon>
        <taxon>Plasmodiidae</taxon>
        <taxon>Plasmodium</taxon>
        <taxon>Plasmodium (Laverania)</taxon>
    </lineage>
</organism>
<protein>
    <submittedName>
        <fullName evidence="1">Uncharacterized protein</fullName>
    </submittedName>
</protein>
<proteinExistence type="predicted"/>
<accession>W7EZD3</accession>
<gene>
    <name evidence="1" type="ORF">PFBG_06080</name>
</gene>